<organism evidence="1">
    <name type="scientific">marine sediment metagenome</name>
    <dbReference type="NCBI Taxonomy" id="412755"/>
    <lineage>
        <taxon>unclassified sequences</taxon>
        <taxon>metagenomes</taxon>
        <taxon>ecological metagenomes</taxon>
    </lineage>
</organism>
<comment type="caution">
    <text evidence="1">The sequence shown here is derived from an EMBL/GenBank/DDBJ whole genome shotgun (WGS) entry which is preliminary data.</text>
</comment>
<accession>X1MYS7</accession>
<protein>
    <submittedName>
        <fullName evidence="1">Uncharacterized protein</fullName>
    </submittedName>
</protein>
<dbReference type="AlphaFoldDB" id="X1MYS7"/>
<evidence type="ECO:0000313" key="1">
    <source>
        <dbReference type="EMBL" id="GAI23171.1"/>
    </source>
</evidence>
<sequence length="35" mass="4031">WNAKEGEKSPDRVDGLVWGFTELKVEEIINTNVWA</sequence>
<gene>
    <name evidence="1" type="ORF">S06H3_27723</name>
</gene>
<name>X1MYS7_9ZZZZ</name>
<reference evidence="1" key="1">
    <citation type="journal article" date="2014" name="Front. Microbiol.">
        <title>High frequency of phylogenetically diverse reductive dehalogenase-homologous genes in deep subseafloor sedimentary metagenomes.</title>
        <authorList>
            <person name="Kawai M."/>
            <person name="Futagami T."/>
            <person name="Toyoda A."/>
            <person name="Takaki Y."/>
            <person name="Nishi S."/>
            <person name="Hori S."/>
            <person name="Arai W."/>
            <person name="Tsubouchi T."/>
            <person name="Morono Y."/>
            <person name="Uchiyama I."/>
            <person name="Ito T."/>
            <person name="Fujiyama A."/>
            <person name="Inagaki F."/>
            <person name="Takami H."/>
        </authorList>
    </citation>
    <scope>NUCLEOTIDE SEQUENCE</scope>
    <source>
        <strain evidence="1">Expedition CK06-06</strain>
    </source>
</reference>
<proteinExistence type="predicted"/>
<feature type="non-terminal residue" evidence="1">
    <location>
        <position position="1"/>
    </location>
</feature>
<dbReference type="EMBL" id="BARV01016105">
    <property type="protein sequence ID" value="GAI23171.1"/>
    <property type="molecule type" value="Genomic_DNA"/>
</dbReference>